<evidence type="ECO:0000313" key="2">
    <source>
        <dbReference type="EMBL" id="NNM45115.1"/>
    </source>
</evidence>
<evidence type="ECO:0000313" key="3">
    <source>
        <dbReference type="Proteomes" id="UP000588586"/>
    </source>
</evidence>
<dbReference type="EMBL" id="JABEPQ010000001">
    <property type="protein sequence ID" value="NNM45115.1"/>
    <property type="molecule type" value="Genomic_DNA"/>
</dbReference>
<keyword evidence="3" id="KW-1185">Reference proteome</keyword>
<sequence>MTPATGGWEVDADRFGVVLRLLDHQIVGEQGQLLGNVDDLALEETPEGLFVVGFLSGPAALGGRLGGWGGRLLGDAWRRLRTEPEPRQLVVPLERVVRLDSAVRVDTRAGRILAQEQRLELWLRRHVLARIPGAMGGESDPDRPDRPDLRPADGIGVPLRDGQHTVSELLALRALTSDGGALGEVIEVTAERVGGREHGHGDGLGPLRVLDVICSPRHLGQELGYTLTPQGPRLVRWLLRACHRSDRHLHLGDVAEIDWERGELRAGEYAVLRHPHDVD</sequence>
<feature type="compositionally biased region" description="Basic and acidic residues" evidence="1">
    <location>
        <begin position="140"/>
        <end position="151"/>
    </location>
</feature>
<name>A0A849HB09_9MICO</name>
<dbReference type="RefSeq" id="WP_171242179.1">
    <property type="nucleotide sequence ID" value="NZ_JABEPQ010000001.1"/>
</dbReference>
<organism evidence="2 3">
    <name type="scientific">Knoellia koreensis</name>
    <dbReference type="NCBI Taxonomy" id="2730921"/>
    <lineage>
        <taxon>Bacteria</taxon>
        <taxon>Bacillati</taxon>
        <taxon>Actinomycetota</taxon>
        <taxon>Actinomycetes</taxon>
        <taxon>Micrococcales</taxon>
        <taxon>Intrasporangiaceae</taxon>
        <taxon>Knoellia</taxon>
    </lineage>
</organism>
<gene>
    <name evidence="2" type="ORF">HJG52_03730</name>
</gene>
<feature type="region of interest" description="Disordered" evidence="1">
    <location>
        <begin position="133"/>
        <end position="160"/>
    </location>
</feature>
<dbReference type="AlphaFoldDB" id="A0A849HB09"/>
<proteinExistence type="predicted"/>
<dbReference type="Proteomes" id="UP000588586">
    <property type="component" value="Unassembled WGS sequence"/>
</dbReference>
<evidence type="ECO:0000256" key="1">
    <source>
        <dbReference type="SAM" id="MobiDB-lite"/>
    </source>
</evidence>
<evidence type="ECO:0008006" key="4">
    <source>
        <dbReference type="Google" id="ProtNLM"/>
    </source>
</evidence>
<protein>
    <recommendedName>
        <fullName evidence="4">PRC-barrel domain-containing protein</fullName>
    </recommendedName>
</protein>
<accession>A0A849HB09</accession>
<comment type="caution">
    <text evidence="2">The sequence shown here is derived from an EMBL/GenBank/DDBJ whole genome shotgun (WGS) entry which is preliminary data.</text>
</comment>
<reference evidence="2 3" key="1">
    <citation type="submission" date="2020-04" db="EMBL/GenBank/DDBJ databases">
        <title>Knoellia sp. isolate from air conditioner.</title>
        <authorList>
            <person name="Chea S."/>
            <person name="Kim D.-U."/>
        </authorList>
    </citation>
    <scope>NUCLEOTIDE SEQUENCE [LARGE SCALE GENOMIC DNA]</scope>
    <source>
        <strain evidence="2 3">DB2414S</strain>
    </source>
</reference>